<dbReference type="Proteomes" id="UP000824120">
    <property type="component" value="Chromosome 2"/>
</dbReference>
<organism evidence="1 2">
    <name type="scientific">Solanum commersonii</name>
    <name type="common">Commerson's wild potato</name>
    <name type="synonym">Commerson's nightshade</name>
    <dbReference type="NCBI Taxonomy" id="4109"/>
    <lineage>
        <taxon>Eukaryota</taxon>
        <taxon>Viridiplantae</taxon>
        <taxon>Streptophyta</taxon>
        <taxon>Embryophyta</taxon>
        <taxon>Tracheophyta</taxon>
        <taxon>Spermatophyta</taxon>
        <taxon>Magnoliopsida</taxon>
        <taxon>eudicotyledons</taxon>
        <taxon>Gunneridae</taxon>
        <taxon>Pentapetalae</taxon>
        <taxon>asterids</taxon>
        <taxon>lamiids</taxon>
        <taxon>Solanales</taxon>
        <taxon>Solanaceae</taxon>
        <taxon>Solanoideae</taxon>
        <taxon>Solaneae</taxon>
        <taxon>Solanum</taxon>
    </lineage>
</organism>
<proteinExistence type="predicted"/>
<gene>
    <name evidence="1" type="ORF">H5410_010768</name>
</gene>
<accession>A0A9J6ALP4</accession>
<name>A0A9J6ALP4_SOLCO</name>
<protein>
    <submittedName>
        <fullName evidence="1">Uncharacterized protein</fullName>
    </submittedName>
</protein>
<evidence type="ECO:0000313" key="1">
    <source>
        <dbReference type="EMBL" id="KAG5625550.1"/>
    </source>
</evidence>
<keyword evidence="2" id="KW-1185">Reference proteome</keyword>
<evidence type="ECO:0000313" key="2">
    <source>
        <dbReference type="Proteomes" id="UP000824120"/>
    </source>
</evidence>
<reference evidence="1 2" key="1">
    <citation type="submission" date="2020-09" db="EMBL/GenBank/DDBJ databases">
        <title>De no assembly of potato wild relative species, Solanum commersonii.</title>
        <authorList>
            <person name="Cho K."/>
        </authorList>
    </citation>
    <scope>NUCLEOTIDE SEQUENCE [LARGE SCALE GENOMIC DNA]</scope>
    <source>
        <strain evidence="1">LZ3.2</strain>
        <tissue evidence="1">Leaf</tissue>
    </source>
</reference>
<dbReference type="EMBL" id="JACXVP010000002">
    <property type="protein sequence ID" value="KAG5625550.1"/>
    <property type="molecule type" value="Genomic_DNA"/>
</dbReference>
<sequence>MHYKEIQEKPKMANYAKDKIDLFSYIRCCARYNRNKLLTNLLENFGTLREGFINGKGKVPHLNKIEKKQKHPRHS</sequence>
<comment type="caution">
    <text evidence="1">The sequence shown here is derived from an EMBL/GenBank/DDBJ whole genome shotgun (WGS) entry which is preliminary data.</text>
</comment>
<dbReference type="AlphaFoldDB" id="A0A9J6ALP4"/>